<name>A0ABQ4WWZ0_9ASTR</name>
<sequence>MALNRSRSMCVAMAEAEASQVVRNGYKSNGTEGVVDSLNGFRKWNLVYNKQLPTASQVQFRATCTLVKASKSKTMQEVIELRLNDERTSPMPMPERQAERKRKYDDLPQNNQNQQQKNMRQYTGQAYGWQANSDKSLTKGLSLYVPSVIAIMKQVLVHLGAVTHRVPSWPGL</sequence>
<evidence type="ECO:0000256" key="1">
    <source>
        <dbReference type="SAM" id="MobiDB-lite"/>
    </source>
</evidence>
<evidence type="ECO:0000313" key="2">
    <source>
        <dbReference type="EMBL" id="GJS57305.1"/>
    </source>
</evidence>
<proteinExistence type="predicted"/>
<evidence type="ECO:0000313" key="3">
    <source>
        <dbReference type="Proteomes" id="UP001151760"/>
    </source>
</evidence>
<accession>A0ABQ4WWZ0</accession>
<feature type="compositionally biased region" description="Basic and acidic residues" evidence="1">
    <location>
        <begin position="96"/>
        <end position="106"/>
    </location>
</feature>
<comment type="caution">
    <text evidence="2">The sequence shown here is derived from an EMBL/GenBank/DDBJ whole genome shotgun (WGS) entry which is preliminary data.</text>
</comment>
<dbReference type="Proteomes" id="UP001151760">
    <property type="component" value="Unassembled WGS sequence"/>
</dbReference>
<reference evidence="2" key="2">
    <citation type="submission" date="2022-01" db="EMBL/GenBank/DDBJ databases">
        <authorList>
            <person name="Yamashiro T."/>
            <person name="Shiraishi A."/>
            <person name="Satake H."/>
            <person name="Nakayama K."/>
        </authorList>
    </citation>
    <scope>NUCLEOTIDE SEQUENCE</scope>
</reference>
<protein>
    <submittedName>
        <fullName evidence="2">Uncharacterized protein</fullName>
    </submittedName>
</protein>
<keyword evidence="3" id="KW-1185">Reference proteome</keyword>
<reference evidence="2" key="1">
    <citation type="journal article" date="2022" name="Int. J. Mol. Sci.">
        <title>Draft Genome of Tanacetum Coccineum: Genomic Comparison of Closely Related Tanacetum-Family Plants.</title>
        <authorList>
            <person name="Yamashiro T."/>
            <person name="Shiraishi A."/>
            <person name="Nakayama K."/>
            <person name="Satake H."/>
        </authorList>
    </citation>
    <scope>NUCLEOTIDE SEQUENCE</scope>
</reference>
<dbReference type="EMBL" id="BQNB010008996">
    <property type="protein sequence ID" value="GJS57305.1"/>
    <property type="molecule type" value="Genomic_DNA"/>
</dbReference>
<feature type="region of interest" description="Disordered" evidence="1">
    <location>
        <begin position="84"/>
        <end position="121"/>
    </location>
</feature>
<gene>
    <name evidence="2" type="ORF">Tco_0652089</name>
</gene>
<organism evidence="2 3">
    <name type="scientific">Tanacetum coccineum</name>
    <dbReference type="NCBI Taxonomy" id="301880"/>
    <lineage>
        <taxon>Eukaryota</taxon>
        <taxon>Viridiplantae</taxon>
        <taxon>Streptophyta</taxon>
        <taxon>Embryophyta</taxon>
        <taxon>Tracheophyta</taxon>
        <taxon>Spermatophyta</taxon>
        <taxon>Magnoliopsida</taxon>
        <taxon>eudicotyledons</taxon>
        <taxon>Gunneridae</taxon>
        <taxon>Pentapetalae</taxon>
        <taxon>asterids</taxon>
        <taxon>campanulids</taxon>
        <taxon>Asterales</taxon>
        <taxon>Asteraceae</taxon>
        <taxon>Asteroideae</taxon>
        <taxon>Anthemideae</taxon>
        <taxon>Anthemidinae</taxon>
        <taxon>Tanacetum</taxon>
    </lineage>
</organism>